<comment type="caution">
    <text evidence="2">The sequence shown here is derived from an EMBL/GenBank/DDBJ whole genome shotgun (WGS) entry which is preliminary data.</text>
</comment>
<evidence type="ECO:0000256" key="1">
    <source>
        <dbReference type="SAM" id="SignalP"/>
    </source>
</evidence>
<dbReference type="EMBL" id="JAGGLL010000013">
    <property type="protein sequence ID" value="MBP2022157.1"/>
    <property type="molecule type" value="Genomic_DNA"/>
</dbReference>
<keyword evidence="3" id="KW-1185">Reference proteome</keyword>
<feature type="signal peptide" evidence="1">
    <location>
        <begin position="1"/>
        <end position="24"/>
    </location>
</feature>
<accession>A0ABS4K2Y4</accession>
<gene>
    <name evidence="2" type="ORF">J2Z44_001958</name>
</gene>
<proteinExistence type="predicted"/>
<organism evidence="2 3">
    <name type="scientific">Clostridium punense</name>
    <dbReference type="NCBI Taxonomy" id="1054297"/>
    <lineage>
        <taxon>Bacteria</taxon>
        <taxon>Bacillati</taxon>
        <taxon>Bacillota</taxon>
        <taxon>Clostridia</taxon>
        <taxon>Eubacteriales</taxon>
        <taxon>Clostridiaceae</taxon>
        <taxon>Clostridium</taxon>
    </lineage>
</organism>
<evidence type="ECO:0008006" key="4">
    <source>
        <dbReference type="Google" id="ProtNLM"/>
    </source>
</evidence>
<sequence>MRNFKKMLIVYLTLCLFFAVGCSAKEKVTPDMTATSMFDFFIKGDKEAIAKINVPNEEIDASAKIQKDTTISLVKNNLKSSGIEVKEEKLEELYNVRAEALKKLTCTSEIISQAEDSAEVRIKSTYIDEVAIDNKAADDALETVKQMGLTDQKEAINKVGDEYVKNLINGYQSASPSQDTKEKIFKFTKKDKIWLPQSMVEFGNGIGLLAAGQ</sequence>
<feature type="chain" id="PRO_5046307213" description="DUF5105 domain-containing protein" evidence="1">
    <location>
        <begin position="25"/>
        <end position="213"/>
    </location>
</feature>
<evidence type="ECO:0000313" key="2">
    <source>
        <dbReference type="EMBL" id="MBP2022157.1"/>
    </source>
</evidence>
<reference evidence="2 3" key="1">
    <citation type="submission" date="2021-03" db="EMBL/GenBank/DDBJ databases">
        <title>Genomic Encyclopedia of Type Strains, Phase IV (KMG-IV): sequencing the most valuable type-strain genomes for metagenomic binning, comparative biology and taxonomic classification.</title>
        <authorList>
            <person name="Goeker M."/>
        </authorList>
    </citation>
    <scope>NUCLEOTIDE SEQUENCE [LARGE SCALE GENOMIC DNA]</scope>
    <source>
        <strain evidence="2 3">DSM 28650</strain>
    </source>
</reference>
<dbReference type="RefSeq" id="WP_021282056.1">
    <property type="nucleotide sequence ID" value="NZ_JAGGLL010000013.1"/>
</dbReference>
<protein>
    <recommendedName>
        <fullName evidence="4">DUF5105 domain-containing protein</fullName>
    </recommendedName>
</protein>
<dbReference type="PROSITE" id="PS51257">
    <property type="entry name" value="PROKAR_LIPOPROTEIN"/>
    <property type="match status" value="1"/>
</dbReference>
<name>A0ABS4K2Y4_9CLOT</name>
<keyword evidence="1" id="KW-0732">Signal</keyword>
<evidence type="ECO:0000313" key="3">
    <source>
        <dbReference type="Proteomes" id="UP001519308"/>
    </source>
</evidence>
<dbReference type="Proteomes" id="UP001519308">
    <property type="component" value="Unassembled WGS sequence"/>
</dbReference>